<gene>
    <name evidence="9" type="ORF">CRM22_004269</name>
</gene>
<evidence type="ECO:0000313" key="10">
    <source>
        <dbReference type="Proteomes" id="UP000308267"/>
    </source>
</evidence>
<dbReference type="InterPro" id="IPR036951">
    <property type="entry name" value="ArAA_hydroxylase_sf"/>
</dbReference>
<feature type="binding site" evidence="7">
    <location>
        <position position="273"/>
    </location>
    <ligand>
        <name>Fe cation</name>
        <dbReference type="ChEBI" id="CHEBI:24875"/>
    </ligand>
</feature>
<evidence type="ECO:0000256" key="6">
    <source>
        <dbReference type="ARBA" id="ARBA00023033"/>
    </source>
</evidence>
<evidence type="ECO:0000256" key="1">
    <source>
        <dbReference type="ARBA" id="ARBA00001954"/>
    </source>
</evidence>
<keyword evidence="10" id="KW-1185">Reference proteome</keyword>
<dbReference type="OrthoDB" id="983542at2759"/>
<keyword evidence="3 7" id="KW-0479">Metal-binding</keyword>
<evidence type="ECO:0000259" key="8">
    <source>
        <dbReference type="PROSITE" id="PS51410"/>
    </source>
</evidence>
<dbReference type="Gene3D" id="1.10.800.10">
    <property type="entry name" value="Aromatic amino acid hydroxylase"/>
    <property type="match status" value="1"/>
</dbReference>
<dbReference type="SUPFAM" id="SSF56534">
    <property type="entry name" value="Aromatic aminoacid monoxygenases, catalytic and oligomerization domains"/>
    <property type="match status" value="1"/>
</dbReference>
<dbReference type="AlphaFoldDB" id="A0A4S2M3H4"/>
<dbReference type="GO" id="GO:0004511">
    <property type="term" value="F:tyrosine 3-monooxygenase activity"/>
    <property type="evidence" value="ECO:0007669"/>
    <property type="project" value="TreeGrafter"/>
</dbReference>
<dbReference type="PROSITE" id="PS51410">
    <property type="entry name" value="BH4_AAA_HYDROXYL_2"/>
    <property type="match status" value="1"/>
</dbReference>
<dbReference type="PROSITE" id="PS00367">
    <property type="entry name" value="BH4_AAA_HYDROXYL_1"/>
    <property type="match status" value="1"/>
</dbReference>
<dbReference type="InterPro" id="IPR018301">
    <property type="entry name" value="ArAA_hydroxylase_Fe/CU_BS"/>
</dbReference>
<dbReference type="EMBL" id="SJOL01006367">
    <property type="protein sequence ID" value="TGZ68397.1"/>
    <property type="molecule type" value="Genomic_DNA"/>
</dbReference>
<evidence type="ECO:0000256" key="3">
    <source>
        <dbReference type="ARBA" id="ARBA00022723"/>
    </source>
</evidence>
<feature type="binding site" evidence="7">
    <location>
        <position position="278"/>
    </location>
    <ligand>
        <name>Fe cation</name>
        <dbReference type="ChEBI" id="CHEBI:24875"/>
    </ligand>
</feature>
<dbReference type="GO" id="GO:0030424">
    <property type="term" value="C:axon"/>
    <property type="evidence" value="ECO:0007669"/>
    <property type="project" value="TreeGrafter"/>
</dbReference>
<comment type="caution">
    <text evidence="9">The sequence shown here is derived from an EMBL/GenBank/DDBJ whole genome shotgun (WGS) entry which is preliminary data.</text>
</comment>
<organism evidence="9 10">
    <name type="scientific">Opisthorchis felineus</name>
    <dbReference type="NCBI Taxonomy" id="147828"/>
    <lineage>
        <taxon>Eukaryota</taxon>
        <taxon>Metazoa</taxon>
        <taxon>Spiralia</taxon>
        <taxon>Lophotrochozoa</taxon>
        <taxon>Platyhelminthes</taxon>
        <taxon>Trematoda</taxon>
        <taxon>Digenea</taxon>
        <taxon>Opisthorchiida</taxon>
        <taxon>Opisthorchiata</taxon>
        <taxon>Opisthorchiidae</taxon>
        <taxon>Opisthorchis</taxon>
    </lineage>
</organism>
<dbReference type="InterPro" id="IPR036329">
    <property type="entry name" value="Aro-AA_hydroxylase_C_sf"/>
</dbReference>
<evidence type="ECO:0000256" key="7">
    <source>
        <dbReference type="PIRSR" id="PIRSR601273-2"/>
    </source>
</evidence>
<evidence type="ECO:0000256" key="2">
    <source>
        <dbReference type="ARBA" id="ARBA00009712"/>
    </source>
</evidence>
<proteinExistence type="inferred from homology"/>
<accession>A0A4S2M3H4</accession>
<feature type="binding site" evidence="7">
    <location>
        <position position="318"/>
    </location>
    <ligand>
        <name>Fe cation</name>
        <dbReference type="ChEBI" id="CHEBI:24875"/>
    </ligand>
</feature>
<protein>
    <recommendedName>
        <fullName evidence="8">Biopterin-dependent aromatic amino acid hydroxylase family profile domain-containing protein</fullName>
    </recommendedName>
</protein>
<comment type="similarity">
    <text evidence="2">Belongs to the biopterin-dependent aromatic amino acid hydroxylase family.</text>
</comment>
<name>A0A4S2M3H4_OPIFE</name>
<dbReference type="GO" id="GO:0005506">
    <property type="term" value="F:iron ion binding"/>
    <property type="evidence" value="ECO:0007669"/>
    <property type="project" value="InterPro"/>
</dbReference>
<dbReference type="InterPro" id="IPR019774">
    <property type="entry name" value="Aromatic-AA_hydroxylase_C"/>
</dbReference>
<dbReference type="PANTHER" id="PTHR11473:SF15">
    <property type="entry name" value="TYROSINE 3-MONOOXYGENASE"/>
    <property type="match status" value="1"/>
</dbReference>
<keyword evidence="4" id="KW-0560">Oxidoreductase</keyword>
<dbReference type="InterPro" id="IPR001273">
    <property type="entry name" value="ArAA_hydroxylase"/>
</dbReference>
<comment type="cofactor">
    <cofactor evidence="1 7">
        <name>Fe(2+)</name>
        <dbReference type="ChEBI" id="CHEBI:29033"/>
    </cofactor>
</comment>
<keyword evidence="5 7" id="KW-0408">Iron</keyword>
<dbReference type="Pfam" id="PF00351">
    <property type="entry name" value="Biopterin_H"/>
    <property type="match status" value="1"/>
</dbReference>
<keyword evidence="6" id="KW-0503">Monooxygenase</keyword>
<evidence type="ECO:0000313" key="9">
    <source>
        <dbReference type="EMBL" id="TGZ68397.1"/>
    </source>
</evidence>
<dbReference type="Proteomes" id="UP000308267">
    <property type="component" value="Unassembled WGS sequence"/>
</dbReference>
<dbReference type="GO" id="GO:0009072">
    <property type="term" value="P:aromatic amino acid metabolic process"/>
    <property type="evidence" value="ECO:0007669"/>
    <property type="project" value="InterPro"/>
</dbReference>
<reference evidence="9 10" key="1">
    <citation type="journal article" date="2019" name="BMC Genomics">
        <title>New insights from Opisthorchis felineus genome: update on genomics of the epidemiologically important liver flukes.</title>
        <authorList>
            <person name="Ershov N.I."/>
            <person name="Mordvinov V.A."/>
            <person name="Prokhortchouk E.B."/>
            <person name="Pakharukova M.Y."/>
            <person name="Gunbin K.V."/>
            <person name="Ustyantsev K."/>
            <person name="Genaev M.A."/>
            <person name="Blinov A.G."/>
            <person name="Mazur A."/>
            <person name="Boulygina E."/>
            <person name="Tsygankova S."/>
            <person name="Khrameeva E."/>
            <person name="Chekanov N."/>
            <person name="Fan G."/>
            <person name="Xiao A."/>
            <person name="Zhang H."/>
            <person name="Xu X."/>
            <person name="Yang H."/>
            <person name="Solovyev V."/>
            <person name="Lee S.M."/>
            <person name="Liu X."/>
            <person name="Afonnikov D.A."/>
            <person name="Skryabin K.G."/>
        </authorList>
    </citation>
    <scope>NUCLEOTIDE SEQUENCE [LARGE SCALE GENOMIC DNA]</scope>
    <source>
        <strain evidence="9">AK-0245</strain>
        <tissue evidence="9">Whole organism</tissue>
    </source>
</reference>
<dbReference type="GO" id="GO:0005737">
    <property type="term" value="C:cytoplasm"/>
    <property type="evidence" value="ECO:0007669"/>
    <property type="project" value="TreeGrafter"/>
</dbReference>
<sequence length="448" mass="51945">MQRSFEKIHGNAAEKHLCHAIVHFHEGAVSFTKDLRRLLECLSSQFDQLDILHLETRRASKSIATNSCFLQLKCETVQFDSVIYRLQLEPFVSSIKILDSVEDNEDRWIPHHISDLDKCQHLLTKYQPELQTDHPGFHDEIYKRRRHEIAQFAFSYKYGELIPVIDYTELEIDTWKRTYIALKERHEGRACQEYIDGFRMLEENGLFSPDFIPSVRAVSDFLRRTSGFQLRPVAGLVLSRDFLANFAFRVFPCTQYVRHHSQPQHTPEPDIIHEFLGHIPLLTNRKFADFSQMLGLASLLASDEAIKKISTLFWFTVEFGLCNEKSGLRAFGAGILSSYGELDNALSDQSEKRPFDPNAVAIQPYNDVGYQPVYFVCERFDRMTQQLTEYIKTLVHPKIWPRYDPITGSLELLNMEQQCLDVLERLSSNTSEMKTIVEKLLAFDLHGT</sequence>
<dbReference type="GO" id="GO:0043204">
    <property type="term" value="C:perikaryon"/>
    <property type="evidence" value="ECO:0007669"/>
    <property type="project" value="TreeGrafter"/>
</dbReference>
<dbReference type="PANTHER" id="PTHR11473">
    <property type="entry name" value="AROMATIC AMINO ACID HYDROXYLASE"/>
    <property type="match status" value="1"/>
</dbReference>
<feature type="domain" description="Biopterin-dependent aromatic amino acid hydroxylase family profile" evidence="8">
    <location>
        <begin position="93"/>
        <end position="441"/>
    </location>
</feature>
<dbReference type="PRINTS" id="PR00372">
    <property type="entry name" value="FYWHYDRXLASE"/>
</dbReference>
<dbReference type="STRING" id="147828.A0A4S2M3H4"/>
<evidence type="ECO:0000256" key="5">
    <source>
        <dbReference type="ARBA" id="ARBA00023004"/>
    </source>
</evidence>
<evidence type="ECO:0000256" key="4">
    <source>
        <dbReference type="ARBA" id="ARBA00023002"/>
    </source>
</evidence>